<proteinExistence type="predicted"/>
<dbReference type="InterPro" id="IPR036388">
    <property type="entry name" value="WH-like_DNA-bd_sf"/>
</dbReference>
<feature type="domain" description="HTH marR-type" evidence="2">
    <location>
        <begin position="48"/>
        <end position="150"/>
    </location>
</feature>
<dbReference type="STRING" id="83656.B1H18_24960"/>
<dbReference type="GO" id="GO:0006950">
    <property type="term" value="P:response to stress"/>
    <property type="evidence" value="ECO:0007669"/>
    <property type="project" value="TreeGrafter"/>
</dbReference>
<dbReference type="OrthoDB" id="3254910at2"/>
<sequence>MGPDAPHTEETPLRAPETEETPLSTAEKELWRSFLRFSESVVSAVERDLFASTGLSGADFQILARLHEAEGRTMSQKQLGELVGWTATRLSHQLARARKREFVERATAGRGRLMMITLTDAGRRAYESALPVHARSVRAHFLRHVDADRPGAADAMGGGTWPRFLSGRGGGSGEGVSGDGD</sequence>
<dbReference type="InterPro" id="IPR039422">
    <property type="entry name" value="MarR/SlyA-like"/>
</dbReference>
<dbReference type="AlphaFoldDB" id="A0A1V4A312"/>
<accession>A0A1V4A312</accession>
<feature type="region of interest" description="Disordered" evidence="1">
    <location>
        <begin position="152"/>
        <end position="181"/>
    </location>
</feature>
<dbReference type="EMBL" id="MVFC01000027">
    <property type="protein sequence ID" value="OON74356.1"/>
    <property type="molecule type" value="Genomic_DNA"/>
</dbReference>
<feature type="compositionally biased region" description="Basic and acidic residues" evidence="1">
    <location>
        <begin position="1"/>
        <end position="12"/>
    </location>
</feature>
<name>A0A1V4A312_9ACTN</name>
<evidence type="ECO:0000313" key="4">
    <source>
        <dbReference type="Proteomes" id="UP000190539"/>
    </source>
</evidence>
<dbReference type="SMART" id="SM00347">
    <property type="entry name" value="HTH_MARR"/>
    <property type="match status" value="1"/>
</dbReference>
<protein>
    <recommendedName>
        <fullName evidence="2">HTH marR-type domain-containing protein</fullName>
    </recommendedName>
</protein>
<reference evidence="3 4" key="1">
    <citation type="submission" date="2017-02" db="EMBL/GenBank/DDBJ databases">
        <title>Draft Genome Sequence of Streptomyces tsukubaensis F601, a Producer of the immunosuppressant tacrolimus FK506.</title>
        <authorList>
            <person name="Zong G."/>
            <person name="Zhong C."/>
            <person name="Fu J."/>
            <person name="Qin R."/>
            <person name="Cao G."/>
        </authorList>
    </citation>
    <scope>NUCLEOTIDE SEQUENCE [LARGE SCALE GENOMIC DNA]</scope>
    <source>
        <strain evidence="3 4">F601</strain>
    </source>
</reference>
<feature type="region of interest" description="Disordered" evidence="1">
    <location>
        <begin position="1"/>
        <end position="25"/>
    </location>
</feature>
<dbReference type="Gene3D" id="1.10.10.10">
    <property type="entry name" value="Winged helix-like DNA-binding domain superfamily/Winged helix DNA-binding domain"/>
    <property type="match status" value="1"/>
</dbReference>
<dbReference type="GO" id="GO:0003700">
    <property type="term" value="F:DNA-binding transcription factor activity"/>
    <property type="evidence" value="ECO:0007669"/>
    <property type="project" value="InterPro"/>
</dbReference>
<organism evidence="3 4">
    <name type="scientific">Streptomyces tsukubensis</name>
    <dbReference type="NCBI Taxonomy" id="83656"/>
    <lineage>
        <taxon>Bacteria</taxon>
        <taxon>Bacillati</taxon>
        <taxon>Actinomycetota</taxon>
        <taxon>Actinomycetes</taxon>
        <taxon>Kitasatosporales</taxon>
        <taxon>Streptomycetaceae</taxon>
        <taxon>Streptomyces</taxon>
    </lineage>
</organism>
<feature type="compositionally biased region" description="Gly residues" evidence="1">
    <location>
        <begin position="167"/>
        <end position="181"/>
    </location>
</feature>
<gene>
    <name evidence="3" type="ORF">B1H18_24960</name>
</gene>
<evidence type="ECO:0000313" key="3">
    <source>
        <dbReference type="EMBL" id="OON74356.1"/>
    </source>
</evidence>
<evidence type="ECO:0000256" key="1">
    <source>
        <dbReference type="SAM" id="MobiDB-lite"/>
    </source>
</evidence>
<dbReference type="Proteomes" id="UP000190539">
    <property type="component" value="Unassembled WGS sequence"/>
</dbReference>
<dbReference type="RefSeq" id="WP_077971449.1">
    <property type="nucleotide sequence ID" value="NZ_CP045178.1"/>
</dbReference>
<keyword evidence="4" id="KW-1185">Reference proteome</keyword>
<dbReference type="PANTHER" id="PTHR33164">
    <property type="entry name" value="TRANSCRIPTIONAL REGULATOR, MARR FAMILY"/>
    <property type="match status" value="1"/>
</dbReference>
<dbReference type="InterPro" id="IPR036390">
    <property type="entry name" value="WH_DNA-bd_sf"/>
</dbReference>
<evidence type="ECO:0000259" key="2">
    <source>
        <dbReference type="SMART" id="SM00347"/>
    </source>
</evidence>
<dbReference type="SUPFAM" id="SSF46785">
    <property type="entry name" value="Winged helix' DNA-binding domain"/>
    <property type="match status" value="1"/>
</dbReference>
<dbReference type="InterPro" id="IPR000835">
    <property type="entry name" value="HTH_MarR-typ"/>
</dbReference>
<dbReference type="PANTHER" id="PTHR33164:SF99">
    <property type="entry name" value="MARR FAMILY REGULATORY PROTEIN"/>
    <property type="match status" value="1"/>
</dbReference>
<comment type="caution">
    <text evidence="3">The sequence shown here is derived from an EMBL/GenBank/DDBJ whole genome shotgun (WGS) entry which is preliminary data.</text>
</comment>